<accession>A0ABR6K1R6</accession>
<reference evidence="1 2" key="1">
    <citation type="submission" date="2020-08" db="EMBL/GenBank/DDBJ databases">
        <title>Genomic Encyclopedia of Type Strains, Phase IV (KMG-IV): sequencing the most valuable type-strain genomes for metagenomic binning, comparative biology and taxonomic classification.</title>
        <authorList>
            <person name="Goeker M."/>
        </authorList>
    </citation>
    <scope>NUCLEOTIDE SEQUENCE [LARGE SCALE GENOMIC DNA]</scope>
    <source>
        <strain evidence="1 2">DSM 26701</strain>
    </source>
</reference>
<organism evidence="1 2">
    <name type="scientific">Hymenobacter latericoloratus</name>
    <dbReference type="NCBI Taxonomy" id="1411121"/>
    <lineage>
        <taxon>Bacteria</taxon>
        <taxon>Pseudomonadati</taxon>
        <taxon>Bacteroidota</taxon>
        <taxon>Cytophagia</taxon>
        <taxon>Cytophagales</taxon>
        <taxon>Hymenobacteraceae</taxon>
        <taxon>Hymenobacter</taxon>
    </lineage>
</organism>
<keyword evidence="2" id="KW-1185">Reference proteome</keyword>
<dbReference type="RefSeq" id="WP_215906390.1">
    <property type="nucleotide sequence ID" value="NZ_JACHNV010000007.1"/>
</dbReference>
<proteinExistence type="predicted"/>
<comment type="caution">
    <text evidence="1">The sequence shown here is derived from an EMBL/GenBank/DDBJ whole genome shotgun (WGS) entry which is preliminary data.</text>
</comment>
<protein>
    <submittedName>
        <fullName evidence="1">Uncharacterized protein</fullName>
    </submittedName>
</protein>
<evidence type="ECO:0000313" key="1">
    <source>
        <dbReference type="EMBL" id="MBB4603024.1"/>
    </source>
</evidence>
<name>A0ABR6K1R6_9BACT</name>
<evidence type="ECO:0000313" key="2">
    <source>
        <dbReference type="Proteomes" id="UP000579570"/>
    </source>
</evidence>
<dbReference type="Proteomes" id="UP000579570">
    <property type="component" value="Unassembled WGS sequence"/>
</dbReference>
<dbReference type="EMBL" id="JACHNV010000007">
    <property type="protein sequence ID" value="MBB4603024.1"/>
    <property type="molecule type" value="Genomic_DNA"/>
</dbReference>
<gene>
    <name evidence="1" type="ORF">GGU46_003680</name>
</gene>
<sequence>MALSGGSSHFLQLPSSPMAAPGSMDVFPRGRWCRLGKELGAFALIPEKPLPLLAGAFALLNCQSNKQRKLNYFDLVKYQHE</sequence>